<dbReference type="Gene3D" id="3.30.1540.10">
    <property type="entry name" value="formyl-coa transferase, domain 3"/>
    <property type="match status" value="1"/>
</dbReference>
<evidence type="ECO:0000256" key="1">
    <source>
        <dbReference type="ARBA" id="ARBA00022679"/>
    </source>
</evidence>
<dbReference type="Gene3D" id="3.40.50.10540">
    <property type="entry name" value="Crotonobetainyl-coa:carnitine coa-transferase, domain 1"/>
    <property type="match status" value="1"/>
</dbReference>
<gene>
    <name evidence="2" type="ORF">AVDCRST_MAG77-3797</name>
</gene>
<protein>
    <submittedName>
        <fullName evidence="2">L-carnitine dehydratase/bile acid-inducible protein F</fullName>
    </submittedName>
</protein>
<dbReference type="GO" id="GO:0008410">
    <property type="term" value="F:CoA-transferase activity"/>
    <property type="evidence" value="ECO:0007669"/>
    <property type="project" value="TreeGrafter"/>
</dbReference>
<keyword evidence="1" id="KW-0808">Transferase</keyword>
<dbReference type="Pfam" id="PF02515">
    <property type="entry name" value="CoA_transf_3"/>
    <property type="match status" value="1"/>
</dbReference>
<dbReference type="PANTHER" id="PTHR48207">
    <property type="entry name" value="SUCCINATE--HYDROXYMETHYLGLUTARATE COA-TRANSFERASE"/>
    <property type="match status" value="1"/>
</dbReference>
<dbReference type="SUPFAM" id="SSF89796">
    <property type="entry name" value="CoA-transferase family III (CaiB/BaiF)"/>
    <property type="match status" value="1"/>
</dbReference>
<dbReference type="InterPro" id="IPR003673">
    <property type="entry name" value="CoA-Trfase_fam_III"/>
</dbReference>
<evidence type="ECO:0000313" key="2">
    <source>
        <dbReference type="EMBL" id="CAA9280474.1"/>
    </source>
</evidence>
<proteinExistence type="predicted"/>
<accession>A0A6J4JKH0</accession>
<dbReference type="InterPro" id="IPR023606">
    <property type="entry name" value="CoA-Trfase_III_dom_1_sf"/>
</dbReference>
<name>A0A6J4JKH0_9CHLR</name>
<reference evidence="2" key="1">
    <citation type="submission" date="2020-02" db="EMBL/GenBank/DDBJ databases">
        <authorList>
            <person name="Meier V. D."/>
        </authorList>
    </citation>
    <scope>NUCLEOTIDE SEQUENCE</scope>
    <source>
        <strain evidence="2">AVDCRST_MAG77</strain>
    </source>
</reference>
<organism evidence="2">
    <name type="scientific">uncultured Chloroflexota bacterium</name>
    <dbReference type="NCBI Taxonomy" id="166587"/>
    <lineage>
        <taxon>Bacteria</taxon>
        <taxon>Bacillati</taxon>
        <taxon>Chloroflexota</taxon>
        <taxon>environmental samples</taxon>
    </lineage>
</organism>
<dbReference type="AlphaFoldDB" id="A0A6J4JKH0"/>
<dbReference type="InterPro" id="IPR050483">
    <property type="entry name" value="CoA-transferase_III_domain"/>
</dbReference>
<dbReference type="EMBL" id="CADCTC010000205">
    <property type="protein sequence ID" value="CAA9280474.1"/>
    <property type="molecule type" value="Genomic_DNA"/>
</dbReference>
<dbReference type="InterPro" id="IPR044855">
    <property type="entry name" value="CoA-Trfase_III_dom3_sf"/>
</dbReference>
<dbReference type="PANTHER" id="PTHR48207:SF3">
    <property type="entry name" value="SUCCINATE--HYDROXYMETHYLGLUTARATE COA-TRANSFERASE"/>
    <property type="match status" value="1"/>
</dbReference>
<sequence>MLDFSRALAGPYCTGLLADLGADVIKVEEPGVGDEARHWGPPFFGGESAYFLSMNRSKRSIAVNLKAPEGLDICLGLADTADVVIENFRPGVAPRIGIGYEQLSARRPGLVYCSISAYGQDGPLAHEPGYDLIMQGIGGLMSVTGEVGGRPLKAGVAETDILAGTNAALAITGALLQRERTRAANREPEGEYLDVGLFDGQVSLMGYHLVSHLLSGRVPSPAGNALPYIVPYQSFRTATFEVTVAVNNDRLWRAFCSAIERPDLLADPRYATNGDRVRLRGELVPALERLFLTRPGTEWLERMAQHGVPSGAINSMDRVAAHPQVAARGLVVPLDHPVGTVPLPTMPWREGVPAGRPPLPTPQPPPMLGQHTVQVLRDELAYSTQRIVELAEAGVVQVWAGSAT</sequence>